<comment type="pathway">
    <text evidence="2">Lipid metabolism; fatty acid beta-oxidation.</text>
</comment>
<evidence type="ECO:0000256" key="13">
    <source>
        <dbReference type="ARBA" id="ARBA00049556"/>
    </source>
</evidence>
<evidence type="ECO:0000256" key="9">
    <source>
        <dbReference type="ARBA" id="ARBA00023140"/>
    </source>
</evidence>
<dbReference type="GO" id="GO:0016853">
    <property type="term" value="F:isomerase activity"/>
    <property type="evidence" value="ECO:0007669"/>
    <property type="project" value="UniProtKB-KW"/>
</dbReference>
<dbReference type="Pfam" id="PF00725">
    <property type="entry name" value="3HCDH"/>
    <property type="match status" value="2"/>
</dbReference>
<dbReference type="Pfam" id="PF00378">
    <property type="entry name" value="ECH_1"/>
    <property type="match status" value="1"/>
</dbReference>
<name>A0A1M4TWA4_9BURK</name>
<dbReference type="AlphaFoldDB" id="A0A1M4TWA4"/>
<dbReference type="GO" id="GO:0003857">
    <property type="term" value="F:(3S)-3-hydroxyacyl-CoA dehydrogenase (NAD+) activity"/>
    <property type="evidence" value="ECO:0007669"/>
    <property type="project" value="UniProtKB-EC"/>
</dbReference>
<dbReference type="PANTHER" id="PTHR23309:SF51">
    <property type="entry name" value="3-HYDROXYACYL-COA DEHYDROGENASE-RELATED"/>
    <property type="match status" value="1"/>
</dbReference>
<evidence type="ECO:0000256" key="6">
    <source>
        <dbReference type="ARBA" id="ARBA00023002"/>
    </source>
</evidence>
<evidence type="ECO:0000256" key="8">
    <source>
        <dbReference type="ARBA" id="ARBA00023098"/>
    </source>
</evidence>
<dbReference type="CDD" id="cd06558">
    <property type="entry name" value="crotonase-like"/>
    <property type="match status" value="1"/>
</dbReference>
<evidence type="ECO:0000256" key="10">
    <source>
        <dbReference type="ARBA" id="ARBA00023235"/>
    </source>
</evidence>
<keyword evidence="4" id="KW-0276">Fatty acid metabolism</keyword>
<dbReference type="STRING" id="1122156.SAMN02745117_00367"/>
<dbReference type="UniPathway" id="UPA00659"/>
<keyword evidence="9" id="KW-0576">Peroxisome</keyword>
<dbReference type="Pfam" id="PF02737">
    <property type="entry name" value="3HCDH_N"/>
    <property type="match status" value="1"/>
</dbReference>
<evidence type="ECO:0000256" key="3">
    <source>
        <dbReference type="ARBA" id="ARBA00008750"/>
    </source>
</evidence>
<keyword evidence="5" id="KW-0442">Lipid degradation</keyword>
<dbReference type="InterPro" id="IPR006108">
    <property type="entry name" value="3HC_DH_C"/>
</dbReference>
<dbReference type="FunFam" id="3.40.50.720:FF:000009">
    <property type="entry name" value="Fatty oxidation complex, alpha subunit"/>
    <property type="match status" value="1"/>
</dbReference>
<feature type="domain" description="3-hydroxyacyl-CoA dehydrogenase C-terminal" evidence="15">
    <location>
        <begin position="480"/>
        <end position="572"/>
    </location>
</feature>
<dbReference type="InterPro" id="IPR036291">
    <property type="entry name" value="NAD(P)-bd_dom_sf"/>
</dbReference>
<dbReference type="OrthoDB" id="5287258at2"/>
<organism evidence="17 18">
    <name type="scientific">Lampropedia hyalina DSM 16112</name>
    <dbReference type="NCBI Taxonomy" id="1122156"/>
    <lineage>
        <taxon>Bacteria</taxon>
        <taxon>Pseudomonadati</taxon>
        <taxon>Pseudomonadota</taxon>
        <taxon>Betaproteobacteria</taxon>
        <taxon>Burkholderiales</taxon>
        <taxon>Comamonadaceae</taxon>
        <taxon>Lampropedia</taxon>
    </lineage>
</organism>
<dbReference type="FunFam" id="1.10.1040.50:FF:000006">
    <property type="entry name" value="Peroxisomal bifunctional enzyme"/>
    <property type="match status" value="1"/>
</dbReference>
<evidence type="ECO:0000259" key="16">
    <source>
        <dbReference type="Pfam" id="PF02737"/>
    </source>
</evidence>
<gene>
    <name evidence="17" type="ORF">SAMN02745117_00367</name>
</gene>
<dbReference type="RefSeq" id="WP_073354033.1">
    <property type="nucleotide sequence ID" value="NZ_FQUZ01000003.1"/>
</dbReference>
<proteinExistence type="inferred from homology"/>
<keyword evidence="18" id="KW-1185">Reference proteome</keyword>
<evidence type="ECO:0000256" key="11">
    <source>
        <dbReference type="ARBA" id="ARBA00023239"/>
    </source>
</evidence>
<reference evidence="17 18" key="1">
    <citation type="submission" date="2016-11" db="EMBL/GenBank/DDBJ databases">
        <authorList>
            <person name="Jaros S."/>
            <person name="Januszkiewicz K."/>
            <person name="Wedrychowicz H."/>
        </authorList>
    </citation>
    <scope>NUCLEOTIDE SEQUENCE [LARGE SCALE GENOMIC DNA]</scope>
    <source>
        <strain evidence="17 18">DSM 16112</strain>
    </source>
</reference>
<dbReference type="Gene3D" id="1.10.1040.50">
    <property type="match status" value="1"/>
</dbReference>
<comment type="subcellular location">
    <subcellularLocation>
        <location evidence="1">Peroxisome</location>
    </subcellularLocation>
</comment>
<comment type="similarity">
    <text evidence="3">In the N-terminal section; belongs to the enoyl-CoA hydratase/isomerase family.</text>
</comment>
<dbReference type="Gene3D" id="3.90.226.10">
    <property type="entry name" value="2-enoyl-CoA Hydratase, Chain A, domain 1"/>
    <property type="match status" value="1"/>
</dbReference>
<evidence type="ECO:0000256" key="1">
    <source>
        <dbReference type="ARBA" id="ARBA00004275"/>
    </source>
</evidence>
<keyword evidence="8" id="KW-0443">Lipid metabolism</keyword>
<dbReference type="GO" id="GO:0006635">
    <property type="term" value="P:fatty acid beta-oxidation"/>
    <property type="evidence" value="ECO:0007669"/>
    <property type="project" value="UniProtKB-UniPathway"/>
</dbReference>
<sequence>MTAHYTRHGPLAVITLDNPPINALNLATRQAIMQGLQQAQADATVQAVILTGAGKGFSGGADIAEFETGQAYRQPHLRTLMATIEELSKPVLAALHGHVLGGGLELALACHYRVAVRNASVALPEVKLGLLPGAGGTQRLPRAIGVESALNLIVSGQTVSAQALAALPGQVLFDAVVAQTDMLLPRTEELAHTIHALRPLPRLRDRRAAHPQAEAYFEFARNTVRQTSPHLPAPLCVVDAIAAACSTDFDTGLAQEQAIFLRLMQSPESHALRHLFAAERLAGKVHDIPPHTPTRPIESVAIVGAGTMGSGIAIVFLDAGLNVMLLDHQAAALERGMATIRAHYHTQEQKGRISPEQQAQTLARLHTHSELAAIRTADLVIEAVLEDIVIKKAVFAQLDAHARPGAILATNTSTLDVNDIATATQRPQDVLGLHFFSPAPRMKLLEVVRGTHTAPDVLTTALTLAKAIRKTAVVAGVCDGFIGNRMIFEYSRQAGLLLDEGATPQQVDRAMEAFGFAMGPFRMMDLAGNDIAWAILQRHLSTRADLRHSPATALLVQQHRLGQKTHAGWYDYRPDDRKRQPHPSDAVHHLLTQSRTAQSITPRTIADDEIVQRLVFALVNEAAHILQEGIAQRASDIDLVFIYGYGFPYWRGGPLHHADTIGLPLVVQAMRRFARNPHDDAAFWQPAPLLLQLAESGKGFAMQRA</sequence>
<protein>
    <submittedName>
        <fullName evidence="17">3-hydroxyacyl-CoA dehydrogenase</fullName>
    </submittedName>
</protein>
<evidence type="ECO:0000256" key="12">
    <source>
        <dbReference type="ARBA" id="ARBA00023268"/>
    </source>
</evidence>
<evidence type="ECO:0000313" key="18">
    <source>
        <dbReference type="Proteomes" id="UP000184327"/>
    </source>
</evidence>
<accession>A0A1M4TWA4</accession>
<dbReference type="InterPro" id="IPR029045">
    <property type="entry name" value="ClpP/crotonase-like_dom_sf"/>
</dbReference>
<dbReference type="GO" id="GO:0004300">
    <property type="term" value="F:enoyl-CoA hydratase activity"/>
    <property type="evidence" value="ECO:0007669"/>
    <property type="project" value="UniProtKB-ARBA"/>
</dbReference>
<dbReference type="Gene3D" id="3.40.50.720">
    <property type="entry name" value="NAD(P)-binding Rossmann-like Domain"/>
    <property type="match status" value="1"/>
</dbReference>
<dbReference type="InterPro" id="IPR018376">
    <property type="entry name" value="Enoyl-CoA_hyd/isom_CS"/>
</dbReference>
<dbReference type="PROSITE" id="PS00166">
    <property type="entry name" value="ENOYL_COA_HYDRATASE"/>
    <property type="match status" value="1"/>
</dbReference>
<keyword evidence="11" id="KW-0456">Lyase</keyword>
<evidence type="ECO:0000256" key="14">
    <source>
        <dbReference type="RuleBase" id="RU003707"/>
    </source>
</evidence>
<keyword evidence="6" id="KW-0560">Oxidoreductase</keyword>
<keyword evidence="7" id="KW-0520">NAD</keyword>
<dbReference type="EMBL" id="FQUZ01000003">
    <property type="protein sequence ID" value="SHE48759.1"/>
    <property type="molecule type" value="Genomic_DNA"/>
</dbReference>
<dbReference type="PANTHER" id="PTHR23309">
    <property type="entry name" value="3-HYDROXYACYL-COA DEHYROGENASE"/>
    <property type="match status" value="1"/>
</dbReference>
<feature type="domain" description="3-hydroxyacyl-CoA dehydrogenase C-terminal" evidence="15">
    <location>
        <begin position="610"/>
        <end position="698"/>
    </location>
</feature>
<comment type="similarity">
    <text evidence="14">Belongs to the enoyl-CoA hydratase/isomerase family.</text>
</comment>
<evidence type="ECO:0000259" key="15">
    <source>
        <dbReference type="Pfam" id="PF00725"/>
    </source>
</evidence>
<dbReference type="InterPro" id="IPR006176">
    <property type="entry name" value="3-OHacyl-CoA_DH_NAD-bd"/>
</dbReference>
<evidence type="ECO:0000256" key="4">
    <source>
        <dbReference type="ARBA" id="ARBA00022832"/>
    </source>
</evidence>
<dbReference type="Proteomes" id="UP000184327">
    <property type="component" value="Unassembled WGS sequence"/>
</dbReference>
<evidence type="ECO:0000256" key="5">
    <source>
        <dbReference type="ARBA" id="ARBA00022963"/>
    </source>
</evidence>
<dbReference type="GO" id="GO:0070403">
    <property type="term" value="F:NAD+ binding"/>
    <property type="evidence" value="ECO:0007669"/>
    <property type="project" value="InterPro"/>
</dbReference>
<dbReference type="SUPFAM" id="SSF51735">
    <property type="entry name" value="NAD(P)-binding Rossmann-fold domains"/>
    <property type="match status" value="1"/>
</dbReference>
<dbReference type="InterPro" id="IPR008927">
    <property type="entry name" value="6-PGluconate_DH-like_C_sf"/>
</dbReference>
<evidence type="ECO:0000256" key="7">
    <source>
        <dbReference type="ARBA" id="ARBA00023027"/>
    </source>
</evidence>
<dbReference type="SUPFAM" id="SSF48179">
    <property type="entry name" value="6-phosphogluconate dehydrogenase C-terminal domain-like"/>
    <property type="match status" value="2"/>
</dbReference>
<keyword evidence="10" id="KW-0413">Isomerase</keyword>
<keyword evidence="12" id="KW-0511">Multifunctional enzyme</keyword>
<comment type="catalytic activity">
    <reaction evidence="13">
        <text>a (3S)-3-hydroxyacyl-CoA + NAD(+) = a 3-oxoacyl-CoA + NADH + H(+)</text>
        <dbReference type="Rhea" id="RHEA:22432"/>
        <dbReference type="ChEBI" id="CHEBI:15378"/>
        <dbReference type="ChEBI" id="CHEBI:57318"/>
        <dbReference type="ChEBI" id="CHEBI:57540"/>
        <dbReference type="ChEBI" id="CHEBI:57945"/>
        <dbReference type="ChEBI" id="CHEBI:90726"/>
        <dbReference type="EC" id="1.1.1.35"/>
    </reaction>
</comment>
<dbReference type="InterPro" id="IPR001753">
    <property type="entry name" value="Enoyl-CoA_hydra/iso"/>
</dbReference>
<dbReference type="SUPFAM" id="SSF52096">
    <property type="entry name" value="ClpP/crotonase"/>
    <property type="match status" value="1"/>
</dbReference>
<feature type="domain" description="3-hydroxyacyl-CoA dehydrogenase NAD binding" evidence="16">
    <location>
        <begin position="299"/>
        <end position="475"/>
    </location>
</feature>
<evidence type="ECO:0000256" key="2">
    <source>
        <dbReference type="ARBA" id="ARBA00005005"/>
    </source>
</evidence>
<evidence type="ECO:0000313" key="17">
    <source>
        <dbReference type="EMBL" id="SHE48759.1"/>
    </source>
</evidence>